<proteinExistence type="predicted"/>
<keyword evidence="2" id="KW-1185">Reference proteome</keyword>
<evidence type="ECO:0000313" key="2">
    <source>
        <dbReference type="Proteomes" id="UP001176429"/>
    </source>
</evidence>
<dbReference type="Proteomes" id="UP001176429">
    <property type="component" value="Unassembled WGS sequence"/>
</dbReference>
<comment type="caution">
    <text evidence="1">The sequence shown here is derived from an EMBL/GenBank/DDBJ whole genome shotgun (WGS) entry which is preliminary data.</text>
</comment>
<organism evidence="1 2">
    <name type="scientific">Hymenobacter aranciens</name>
    <dbReference type="NCBI Taxonomy" id="3063996"/>
    <lineage>
        <taxon>Bacteria</taxon>
        <taxon>Pseudomonadati</taxon>
        <taxon>Bacteroidota</taxon>
        <taxon>Cytophagia</taxon>
        <taxon>Cytophagales</taxon>
        <taxon>Hymenobacteraceae</taxon>
        <taxon>Hymenobacter</taxon>
    </lineage>
</organism>
<evidence type="ECO:0000313" key="1">
    <source>
        <dbReference type="EMBL" id="MDO7873661.1"/>
    </source>
</evidence>
<gene>
    <name evidence="1" type="ORF">Q5H93_02870</name>
</gene>
<dbReference type="EMBL" id="JAUQSY010000002">
    <property type="protein sequence ID" value="MDO7873661.1"/>
    <property type="molecule type" value="Genomic_DNA"/>
</dbReference>
<reference evidence="1" key="1">
    <citation type="submission" date="2023-07" db="EMBL/GenBank/DDBJ databases">
        <authorList>
            <person name="Kim M.K."/>
        </authorList>
    </citation>
    <scope>NUCLEOTIDE SEQUENCE</scope>
    <source>
        <strain evidence="1">ASUV-10-1</strain>
    </source>
</reference>
<accession>A0ABT9B5W4</accession>
<dbReference type="RefSeq" id="WP_305004977.1">
    <property type="nucleotide sequence ID" value="NZ_JAUQSY010000002.1"/>
</dbReference>
<name>A0ABT9B5W4_9BACT</name>
<protein>
    <submittedName>
        <fullName evidence="1">Uncharacterized protein</fullName>
    </submittedName>
</protein>
<sequence length="83" mass="9190">MAQKVITVTGFADAPVKQHFQELEFPKVNAAIEAGYSVIKISQSGCSTEKTGWYVITFLLEKDDENDKLVGTGHAERFAENIK</sequence>